<gene>
    <name evidence="2" type="ORF">DI563_21445</name>
</gene>
<comment type="caution">
    <text evidence="2">The sequence shown here is derived from an EMBL/GenBank/DDBJ whole genome shotgun (WGS) entry which is preliminary data.</text>
</comment>
<evidence type="ECO:0000256" key="1">
    <source>
        <dbReference type="SAM" id="Phobius"/>
    </source>
</evidence>
<sequence>MFWALALLLSAWALAVVLASPDLVQGARMVIRLTARTSLALFLLAFTASAWVRLVPGPGTAWLLAHRRAFGLGFAFSHALHLVEIVAFARLDPAGFAQQTGVANIVTGGIAYVFIALMAATSWNGAVRWMVARRWQWLHTVGAHYLWISFVVSFGKRIPMSTAYAVPVLVLLAAMGLRLAGRLQARRRRA</sequence>
<name>A0A2W5PTB7_VARPD</name>
<proteinExistence type="predicted"/>
<protein>
    <recommendedName>
        <fullName evidence="4">Ferric oxidoreductase domain-containing protein</fullName>
    </recommendedName>
</protein>
<feature type="transmembrane region" description="Helical" evidence="1">
    <location>
        <begin position="68"/>
        <end position="89"/>
    </location>
</feature>
<feature type="transmembrane region" description="Helical" evidence="1">
    <location>
        <begin position="101"/>
        <end position="123"/>
    </location>
</feature>
<reference evidence="2 3" key="1">
    <citation type="submission" date="2017-08" db="EMBL/GenBank/DDBJ databases">
        <title>Infants hospitalized years apart are colonized by the same room-sourced microbial strains.</title>
        <authorList>
            <person name="Brooks B."/>
            <person name="Olm M.R."/>
            <person name="Firek B.A."/>
            <person name="Baker R."/>
            <person name="Thomas B.C."/>
            <person name="Morowitz M.J."/>
            <person name="Banfield J.F."/>
        </authorList>
    </citation>
    <scope>NUCLEOTIDE SEQUENCE [LARGE SCALE GENOMIC DNA]</scope>
    <source>
        <strain evidence="2">S2_005_003_R2_41</strain>
    </source>
</reference>
<keyword evidence="1" id="KW-1133">Transmembrane helix</keyword>
<evidence type="ECO:0000313" key="2">
    <source>
        <dbReference type="EMBL" id="PZQ67599.1"/>
    </source>
</evidence>
<evidence type="ECO:0008006" key="4">
    <source>
        <dbReference type="Google" id="ProtNLM"/>
    </source>
</evidence>
<evidence type="ECO:0000313" key="3">
    <source>
        <dbReference type="Proteomes" id="UP000249135"/>
    </source>
</evidence>
<feature type="transmembrane region" description="Helical" evidence="1">
    <location>
        <begin position="135"/>
        <end position="155"/>
    </location>
</feature>
<keyword evidence="1" id="KW-0472">Membrane</keyword>
<accession>A0A2W5PTB7</accession>
<feature type="transmembrane region" description="Helical" evidence="1">
    <location>
        <begin position="161"/>
        <end position="180"/>
    </location>
</feature>
<feature type="transmembrane region" description="Helical" evidence="1">
    <location>
        <begin position="35"/>
        <end position="56"/>
    </location>
</feature>
<dbReference type="EMBL" id="QFPP01000350">
    <property type="protein sequence ID" value="PZQ67599.1"/>
    <property type="molecule type" value="Genomic_DNA"/>
</dbReference>
<dbReference type="Proteomes" id="UP000249135">
    <property type="component" value="Unassembled WGS sequence"/>
</dbReference>
<organism evidence="2 3">
    <name type="scientific">Variovorax paradoxus</name>
    <dbReference type="NCBI Taxonomy" id="34073"/>
    <lineage>
        <taxon>Bacteria</taxon>
        <taxon>Pseudomonadati</taxon>
        <taxon>Pseudomonadota</taxon>
        <taxon>Betaproteobacteria</taxon>
        <taxon>Burkholderiales</taxon>
        <taxon>Comamonadaceae</taxon>
        <taxon>Variovorax</taxon>
    </lineage>
</organism>
<keyword evidence="1" id="KW-0812">Transmembrane</keyword>
<dbReference type="AlphaFoldDB" id="A0A2W5PTB7"/>